<dbReference type="InterPro" id="IPR024079">
    <property type="entry name" value="MetalloPept_cat_dom_sf"/>
</dbReference>
<dbReference type="RefSeq" id="WP_378322010.1">
    <property type="nucleotide sequence ID" value="NZ_JBHUHY010000033.1"/>
</dbReference>
<evidence type="ECO:0000256" key="1">
    <source>
        <dbReference type="SAM" id="SignalP"/>
    </source>
</evidence>
<gene>
    <name evidence="2" type="ORF">ACFSJT_19440</name>
</gene>
<proteinExistence type="predicted"/>
<protein>
    <submittedName>
        <fullName evidence="2">M57 family metalloprotease</fullName>
    </submittedName>
</protein>
<organism evidence="2 3">
    <name type="scientific">Aquimarina celericrescens</name>
    <dbReference type="NCBI Taxonomy" id="1964542"/>
    <lineage>
        <taxon>Bacteria</taxon>
        <taxon>Pseudomonadati</taxon>
        <taxon>Bacteroidota</taxon>
        <taxon>Flavobacteriia</taxon>
        <taxon>Flavobacteriales</taxon>
        <taxon>Flavobacteriaceae</taxon>
        <taxon>Aquimarina</taxon>
    </lineage>
</organism>
<dbReference type="SUPFAM" id="SSF55486">
    <property type="entry name" value="Metalloproteases ('zincins'), catalytic domain"/>
    <property type="match status" value="1"/>
</dbReference>
<keyword evidence="2" id="KW-0482">Metalloprotease</keyword>
<feature type="chain" id="PRO_5047109108" evidence="1">
    <location>
        <begin position="25"/>
        <end position="281"/>
    </location>
</feature>
<accession>A0ABW5B101</accession>
<dbReference type="EMBL" id="JBHUHY010000033">
    <property type="protein sequence ID" value="MFD2188984.1"/>
    <property type="molecule type" value="Genomic_DNA"/>
</dbReference>
<dbReference type="InterPro" id="IPR024653">
    <property type="entry name" value="Peptidase_M10/M27/M57"/>
</dbReference>
<dbReference type="Proteomes" id="UP001597344">
    <property type="component" value="Unassembled WGS sequence"/>
</dbReference>
<comment type="caution">
    <text evidence="2">The sequence shown here is derived from an EMBL/GenBank/DDBJ whole genome shotgun (WGS) entry which is preliminary data.</text>
</comment>
<evidence type="ECO:0000313" key="2">
    <source>
        <dbReference type="EMBL" id="MFD2188984.1"/>
    </source>
</evidence>
<dbReference type="PROSITE" id="PS51257">
    <property type="entry name" value="PROKAR_LIPOPROTEIN"/>
    <property type="match status" value="1"/>
</dbReference>
<keyword evidence="2" id="KW-0645">Protease</keyword>
<keyword evidence="2" id="KW-0378">Hydrolase</keyword>
<reference evidence="3" key="1">
    <citation type="journal article" date="2019" name="Int. J. Syst. Evol. Microbiol.">
        <title>The Global Catalogue of Microorganisms (GCM) 10K type strain sequencing project: providing services to taxonomists for standard genome sequencing and annotation.</title>
        <authorList>
            <consortium name="The Broad Institute Genomics Platform"/>
            <consortium name="The Broad Institute Genome Sequencing Center for Infectious Disease"/>
            <person name="Wu L."/>
            <person name="Ma J."/>
        </authorList>
    </citation>
    <scope>NUCLEOTIDE SEQUENCE [LARGE SCALE GENOMIC DNA]</scope>
    <source>
        <strain evidence="3">DT92</strain>
    </source>
</reference>
<evidence type="ECO:0000313" key="3">
    <source>
        <dbReference type="Proteomes" id="UP001597344"/>
    </source>
</evidence>
<sequence>MKKFNSLIALTLLLSLLFVGCQQQDDENAALQDAPDQILVALESQGFNVIDQPPIPYNDGFLVEGDIYLSNDQILNRNKKNGKGISISEKQYSTNNLVTTNGNRTITVFAREGGGLGFDTATSEAIDLAIERYNTENLEITFERVSSQRNADIVISRLNFFLELFGILGFAGFPTDNGDPFDEISLTGRLASIGISTEGIASIVAHELGHCIGFRHTDYFDRSISCGGDPVDEGAGDIGANLIPGTPADATLEAASWMLSCFDGSDRPFNEDDLTALDFLY</sequence>
<keyword evidence="3" id="KW-1185">Reference proteome</keyword>
<feature type="signal peptide" evidence="1">
    <location>
        <begin position="1"/>
        <end position="24"/>
    </location>
</feature>
<dbReference type="GO" id="GO:0008237">
    <property type="term" value="F:metallopeptidase activity"/>
    <property type="evidence" value="ECO:0007669"/>
    <property type="project" value="UniProtKB-KW"/>
</dbReference>
<dbReference type="Pfam" id="PF12388">
    <property type="entry name" value="Peptidase_M57"/>
    <property type="match status" value="1"/>
</dbReference>
<name>A0ABW5B101_9FLAO</name>
<keyword evidence="1" id="KW-0732">Signal</keyword>
<dbReference type="Gene3D" id="3.40.390.10">
    <property type="entry name" value="Collagenase (Catalytic Domain)"/>
    <property type="match status" value="1"/>
</dbReference>